<keyword evidence="2" id="KW-1185">Reference proteome</keyword>
<dbReference type="EMBL" id="BPLQ01010847">
    <property type="protein sequence ID" value="GIY53989.1"/>
    <property type="molecule type" value="Genomic_DNA"/>
</dbReference>
<organism evidence="1 2">
    <name type="scientific">Caerostris darwini</name>
    <dbReference type="NCBI Taxonomy" id="1538125"/>
    <lineage>
        <taxon>Eukaryota</taxon>
        <taxon>Metazoa</taxon>
        <taxon>Ecdysozoa</taxon>
        <taxon>Arthropoda</taxon>
        <taxon>Chelicerata</taxon>
        <taxon>Arachnida</taxon>
        <taxon>Araneae</taxon>
        <taxon>Araneomorphae</taxon>
        <taxon>Entelegynae</taxon>
        <taxon>Araneoidea</taxon>
        <taxon>Araneidae</taxon>
        <taxon>Caerostris</taxon>
    </lineage>
</organism>
<dbReference type="AlphaFoldDB" id="A0AAV4U853"/>
<dbReference type="Proteomes" id="UP001054837">
    <property type="component" value="Unassembled WGS sequence"/>
</dbReference>
<evidence type="ECO:0000313" key="1">
    <source>
        <dbReference type="EMBL" id="GIY53989.1"/>
    </source>
</evidence>
<name>A0AAV4U853_9ARAC</name>
<proteinExistence type="predicted"/>
<reference evidence="1 2" key="1">
    <citation type="submission" date="2021-06" db="EMBL/GenBank/DDBJ databases">
        <title>Caerostris darwini draft genome.</title>
        <authorList>
            <person name="Kono N."/>
            <person name="Arakawa K."/>
        </authorList>
    </citation>
    <scope>NUCLEOTIDE SEQUENCE [LARGE SCALE GENOMIC DNA]</scope>
</reference>
<comment type="caution">
    <text evidence="1">The sequence shown here is derived from an EMBL/GenBank/DDBJ whole genome shotgun (WGS) entry which is preliminary data.</text>
</comment>
<evidence type="ECO:0000313" key="2">
    <source>
        <dbReference type="Proteomes" id="UP001054837"/>
    </source>
</evidence>
<protein>
    <submittedName>
        <fullName evidence="1">Uncharacterized protein</fullName>
    </submittedName>
</protein>
<gene>
    <name evidence="1" type="ORF">CDAR_82731</name>
</gene>
<accession>A0AAV4U853</accession>
<sequence>MAVEGCHGDMEAFSQADCQAFPNYSSLFQEEGKATLRLWEEIGKGFIYDTMNHRCAEVHWEILRPKSLFLHQNFA</sequence>